<dbReference type="GO" id="GO:0090314">
    <property type="term" value="P:positive regulation of protein targeting to membrane"/>
    <property type="evidence" value="ECO:0007669"/>
    <property type="project" value="UniProtKB-UniRule"/>
</dbReference>
<gene>
    <name evidence="19" type="ORF">EOD39_3263</name>
</gene>
<dbReference type="SUPFAM" id="SSF56436">
    <property type="entry name" value="C-type lectin-like"/>
    <property type="match status" value="2"/>
</dbReference>
<dbReference type="GO" id="GO:0090141">
    <property type="term" value="P:positive regulation of mitochondrial fission"/>
    <property type="evidence" value="ECO:0007669"/>
    <property type="project" value="UniProtKB-UniRule"/>
</dbReference>
<accession>A0A444UNU0</accession>
<evidence type="ECO:0000256" key="10">
    <source>
        <dbReference type="ARBA" id="ARBA00023054"/>
    </source>
</evidence>
<evidence type="ECO:0000256" key="5">
    <source>
        <dbReference type="ARBA" id="ARBA00022692"/>
    </source>
</evidence>
<evidence type="ECO:0000313" key="19">
    <source>
        <dbReference type="EMBL" id="RXM36828.1"/>
    </source>
</evidence>
<dbReference type="GO" id="GO:0005604">
    <property type="term" value="C:basement membrane"/>
    <property type="evidence" value="ECO:0007669"/>
    <property type="project" value="UniProtKB-SubCell"/>
</dbReference>
<keyword evidence="14 16" id="KW-0576">Peroxisome</keyword>
<keyword evidence="12 16" id="KW-0496">Mitochondrion</keyword>
<keyword evidence="20" id="KW-1185">Reference proteome</keyword>
<evidence type="ECO:0000256" key="3">
    <source>
        <dbReference type="ARBA" id="ARBA00022525"/>
    </source>
</evidence>
<keyword evidence="13 16" id="KW-0472">Membrane</keyword>
<evidence type="ECO:0000259" key="18">
    <source>
        <dbReference type="PROSITE" id="PS51403"/>
    </source>
</evidence>
<dbReference type="Pfam" id="PF05644">
    <property type="entry name" value="Miff"/>
    <property type="match status" value="1"/>
</dbReference>
<dbReference type="FunFam" id="2.170.240.10:FF:000001">
    <property type="entry name" value="Collagen IV alpha 1 chain"/>
    <property type="match status" value="1"/>
</dbReference>
<dbReference type="GO" id="GO:0005741">
    <property type="term" value="C:mitochondrial outer membrane"/>
    <property type="evidence" value="ECO:0007669"/>
    <property type="project" value="UniProtKB-SubCell"/>
</dbReference>
<dbReference type="Pfam" id="PF01413">
    <property type="entry name" value="C4"/>
    <property type="match status" value="1"/>
</dbReference>
<evidence type="ECO:0000256" key="16">
    <source>
        <dbReference type="RuleBase" id="RU368040"/>
    </source>
</evidence>
<keyword evidence="6" id="KW-0677">Repeat</keyword>
<dbReference type="Gene3D" id="2.170.240.10">
    <property type="entry name" value="Collagen IV, non-collagenous"/>
    <property type="match status" value="1"/>
</dbReference>
<evidence type="ECO:0000256" key="15">
    <source>
        <dbReference type="ARBA" id="ARBA00023157"/>
    </source>
</evidence>
<feature type="domain" description="Collagen IV NC1" evidence="18">
    <location>
        <begin position="1"/>
        <end position="163"/>
    </location>
</feature>
<keyword evidence="11 19" id="KW-0176">Collagen</keyword>
<evidence type="ECO:0000256" key="2">
    <source>
        <dbReference type="ARBA" id="ARBA00009806"/>
    </source>
</evidence>
<dbReference type="GO" id="GO:0005777">
    <property type="term" value="C:peroxisome"/>
    <property type="evidence" value="ECO:0007669"/>
    <property type="project" value="UniProtKB-SubCell"/>
</dbReference>
<dbReference type="EMBL" id="SCEB01214168">
    <property type="protein sequence ID" value="RXM36828.1"/>
    <property type="molecule type" value="Genomic_DNA"/>
</dbReference>
<dbReference type="PANTHER" id="PTHR16501">
    <property type="entry name" value="TRANSPORT AND GOLGI ORGANIZATION PROTEIN 11"/>
    <property type="match status" value="1"/>
</dbReference>
<keyword evidence="8" id="KW-0084">Basement membrane</keyword>
<evidence type="ECO:0000256" key="1">
    <source>
        <dbReference type="ARBA" id="ARBA00004302"/>
    </source>
</evidence>
<dbReference type="GO" id="GO:0006626">
    <property type="term" value="P:protein targeting to mitochondrion"/>
    <property type="evidence" value="ECO:0007669"/>
    <property type="project" value="TreeGrafter"/>
</dbReference>
<protein>
    <recommendedName>
        <fullName evidence="16">Mitochondrial fission factor</fullName>
    </recommendedName>
</protein>
<keyword evidence="9 16" id="KW-1133">Transmembrane helix</keyword>
<keyword evidence="15" id="KW-1015">Disulfide bond</keyword>
<evidence type="ECO:0000256" key="13">
    <source>
        <dbReference type="ARBA" id="ARBA00023136"/>
    </source>
</evidence>
<dbReference type="InterPro" id="IPR001442">
    <property type="entry name" value="Collagen_IV_NC"/>
</dbReference>
<evidence type="ECO:0000256" key="12">
    <source>
        <dbReference type="ARBA" id="ARBA00023128"/>
    </source>
</evidence>
<keyword evidence="10 17" id="KW-0175">Coiled coil</keyword>
<dbReference type="PROSITE" id="PS51403">
    <property type="entry name" value="NC1_IV"/>
    <property type="match status" value="1"/>
</dbReference>
<comment type="caution">
    <text evidence="19">The sequence shown here is derived from an EMBL/GenBank/DDBJ whole genome shotgun (WGS) entry which is preliminary data.</text>
</comment>
<keyword evidence="3" id="KW-0964">Secreted</keyword>
<dbReference type="InterPro" id="IPR008518">
    <property type="entry name" value="Mff/Tango-11"/>
</dbReference>
<evidence type="ECO:0000256" key="17">
    <source>
        <dbReference type="SAM" id="Coils"/>
    </source>
</evidence>
<evidence type="ECO:0000256" key="7">
    <source>
        <dbReference type="ARBA" id="ARBA00022787"/>
    </source>
</evidence>
<keyword evidence="5 16" id="KW-0812">Transmembrane</keyword>
<reference evidence="19 20" key="1">
    <citation type="submission" date="2019-01" db="EMBL/GenBank/DDBJ databases">
        <title>Draft Genome and Complete Hox-Cluster Characterization of the Sterlet Sturgeon (Acipenser ruthenus).</title>
        <authorList>
            <person name="Wei Q."/>
        </authorList>
    </citation>
    <scope>NUCLEOTIDE SEQUENCE [LARGE SCALE GENOMIC DNA]</scope>
    <source>
        <strain evidence="19">WHYD16114868_AA</strain>
        <tissue evidence="19">Blood</tissue>
    </source>
</reference>
<keyword evidence="4" id="KW-0272">Extracellular matrix</keyword>
<comment type="function">
    <text evidence="16">Plays a role in mitochondrial and peroxisomal fission. Promotes the recruitment and association of the fission mediator dynamin-related protein 1 (DNM1L) to the mitochondrial surface.</text>
</comment>
<dbReference type="GO" id="GO:0005581">
    <property type="term" value="C:collagen trimer"/>
    <property type="evidence" value="ECO:0007669"/>
    <property type="project" value="UniProtKB-KW"/>
</dbReference>
<evidence type="ECO:0000256" key="9">
    <source>
        <dbReference type="ARBA" id="ARBA00022989"/>
    </source>
</evidence>
<evidence type="ECO:0000256" key="8">
    <source>
        <dbReference type="ARBA" id="ARBA00022869"/>
    </source>
</evidence>
<keyword evidence="7 16" id="KW-1000">Mitochondrion outer membrane</keyword>
<organism evidence="19 20">
    <name type="scientific">Acipenser ruthenus</name>
    <name type="common">Sterlet sturgeon</name>
    <dbReference type="NCBI Taxonomy" id="7906"/>
    <lineage>
        <taxon>Eukaryota</taxon>
        <taxon>Metazoa</taxon>
        <taxon>Chordata</taxon>
        <taxon>Craniata</taxon>
        <taxon>Vertebrata</taxon>
        <taxon>Euteleostomi</taxon>
        <taxon>Actinopterygii</taxon>
        <taxon>Chondrostei</taxon>
        <taxon>Acipenseriformes</taxon>
        <taxon>Acipenseridae</taxon>
        <taxon>Acipenser</taxon>
    </lineage>
</organism>
<dbReference type="InterPro" id="IPR016187">
    <property type="entry name" value="CTDL_fold"/>
</dbReference>
<comment type="similarity">
    <text evidence="2 16">Belongs to the Tango11 family.</text>
</comment>
<dbReference type="GO" id="GO:0000266">
    <property type="term" value="P:mitochondrial fission"/>
    <property type="evidence" value="ECO:0007669"/>
    <property type="project" value="UniProtKB-UniRule"/>
</dbReference>
<dbReference type="SMART" id="SM00111">
    <property type="entry name" value="C4"/>
    <property type="match status" value="2"/>
</dbReference>
<feature type="transmembrane region" description="Helical" evidence="16">
    <location>
        <begin position="214"/>
        <end position="232"/>
    </location>
</feature>
<evidence type="ECO:0000256" key="4">
    <source>
        <dbReference type="ARBA" id="ARBA00022530"/>
    </source>
</evidence>
<dbReference type="Proteomes" id="UP000289886">
    <property type="component" value="Unassembled WGS sequence"/>
</dbReference>
<comment type="subcellular location">
    <subcellularLocation>
        <location evidence="16">Mitochondrion outer membrane</location>
        <topology evidence="16">Single-pass type IV membrane protein</topology>
    </subcellularLocation>
    <subcellularLocation>
        <location evidence="16">Peroxisome</location>
    </subcellularLocation>
    <subcellularLocation>
        <location evidence="1">Secreted</location>
        <location evidence="1">Extracellular space</location>
        <location evidence="1">Extracellular matrix</location>
        <location evidence="1">Basement membrane</location>
    </subcellularLocation>
</comment>
<sequence length="234" mass="26106">MLILCLTGTIGSCLQRFSTMPYLFCTVSDACNFASRNDYSYWLSTDQLMPADMAPISGGTLEPFISRCTVCEGIANTIAVHSQTTTTPPCPNGWNSLWTGFSFVMHTSAGAEGSGQALASPGSCLEEFRPVPFIECHGKGTCNYYANSYSYWLAALQSSQMFRSGLSALDSTLEGTSDDLTVVDATSLRRQIIKLNRRLQHLEEDNKERGKREMVMYSITVAFWLINSWMWFRR</sequence>
<evidence type="ECO:0000256" key="11">
    <source>
        <dbReference type="ARBA" id="ARBA00023119"/>
    </source>
</evidence>
<feature type="coiled-coil region" evidence="17">
    <location>
        <begin position="185"/>
        <end position="212"/>
    </location>
</feature>
<evidence type="ECO:0000256" key="14">
    <source>
        <dbReference type="ARBA" id="ARBA00023140"/>
    </source>
</evidence>
<dbReference type="GO" id="GO:0005201">
    <property type="term" value="F:extracellular matrix structural constituent"/>
    <property type="evidence" value="ECO:0007669"/>
    <property type="project" value="InterPro"/>
</dbReference>
<name>A0A444UNU0_ACIRT</name>
<dbReference type="InterPro" id="IPR036954">
    <property type="entry name" value="Collagen_IV_NC_sf"/>
</dbReference>
<dbReference type="AlphaFoldDB" id="A0A444UNU0"/>
<dbReference type="PANTHER" id="PTHR16501:SF17">
    <property type="entry name" value="MITOCHONDRIAL FISSION FACTOR"/>
    <property type="match status" value="1"/>
</dbReference>
<evidence type="ECO:0000313" key="20">
    <source>
        <dbReference type="Proteomes" id="UP000289886"/>
    </source>
</evidence>
<dbReference type="InterPro" id="IPR039433">
    <property type="entry name" value="Mff-like_dom"/>
</dbReference>
<evidence type="ECO:0000256" key="6">
    <source>
        <dbReference type="ARBA" id="ARBA00022737"/>
    </source>
</evidence>
<proteinExistence type="inferred from homology"/>